<gene>
    <name evidence="2" type="ORF">BSTOLATCC_MIC5345</name>
</gene>
<feature type="domain" description="LYR motif-containing protein Cup1-like N-terminal" evidence="1">
    <location>
        <begin position="21"/>
        <end position="100"/>
    </location>
</feature>
<name>A0AAU9I9W0_9CILI</name>
<dbReference type="Pfam" id="PF20263">
    <property type="entry name" value="LYRM2-like"/>
    <property type="match status" value="1"/>
</dbReference>
<sequence>MIPRHMIFKNPALRSFLVQRIYRTILKEHKVFFDQVVVNHFKSSIIPKFKEMKHNYQYRRISHFIQTTQELAENLIISNKKSDEFKRDIKKLLEVGYGKSNLFPGSKEKIDMIKLGRLEPFILSEEQKTYISEQCVKNPSMSIYYKIALSYPARLTKEEGIALKSPEESKLQIID</sequence>
<protein>
    <recommendedName>
        <fullName evidence="1">LYR motif-containing protein Cup1-like N-terminal domain-containing protein</fullName>
    </recommendedName>
</protein>
<dbReference type="Proteomes" id="UP001162131">
    <property type="component" value="Unassembled WGS sequence"/>
</dbReference>
<comment type="caution">
    <text evidence="2">The sequence shown here is derived from an EMBL/GenBank/DDBJ whole genome shotgun (WGS) entry which is preliminary data.</text>
</comment>
<organism evidence="2 3">
    <name type="scientific">Blepharisma stoltei</name>
    <dbReference type="NCBI Taxonomy" id="1481888"/>
    <lineage>
        <taxon>Eukaryota</taxon>
        <taxon>Sar</taxon>
        <taxon>Alveolata</taxon>
        <taxon>Ciliophora</taxon>
        <taxon>Postciliodesmatophora</taxon>
        <taxon>Heterotrichea</taxon>
        <taxon>Heterotrichida</taxon>
        <taxon>Blepharismidae</taxon>
        <taxon>Blepharisma</taxon>
    </lineage>
</organism>
<dbReference type="InterPro" id="IPR046896">
    <property type="entry name" value="Cup1-like_N"/>
</dbReference>
<proteinExistence type="predicted"/>
<evidence type="ECO:0000313" key="3">
    <source>
        <dbReference type="Proteomes" id="UP001162131"/>
    </source>
</evidence>
<dbReference type="EMBL" id="CAJZBQ010000005">
    <property type="protein sequence ID" value="CAG9312093.1"/>
    <property type="molecule type" value="Genomic_DNA"/>
</dbReference>
<keyword evidence="3" id="KW-1185">Reference proteome</keyword>
<evidence type="ECO:0000313" key="2">
    <source>
        <dbReference type="EMBL" id="CAG9312093.1"/>
    </source>
</evidence>
<accession>A0AAU9I9W0</accession>
<dbReference type="AlphaFoldDB" id="A0AAU9I9W0"/>
<evidence type="ECO:0000259" key="1">
    <source>
        <dbReference type="Pfam" id="PF20263"/>
    </source>
</evidence>
<reference evidence="2" key="1">
    <citation type="submission" date="2021-09" db="EMBL/GenBank/DDBJ databases">
        <authorList>
            <consortium name="AG Swart"/>
            <person name="Singh M."/>
            <person name="Singh A."/>
            <person name="Seah K."/>
            <person name="Emmerich C."/>
        </authorList>
    </citation>
    <scope>NUCLEOTIDE SEQUENCE</scope>
    <source>
        <strain evidence="2">ATCC30299</strain>
    </source>
</reference>